<dbReference type="PANTHER" id="PTHR46025:SF3">
    <property type="entry name" value="XYLOSYLTRANSFERASE OXT"/>
    <property type="match status" value="1"/>
</dbReference>
<evidence type="ECO:0000256" key="6">
    <source>
        <dbReference type="ARBA" id="ARBA00022723"/>
    </source>
</evidence>
<evidence type="ECO:0000313" key="16">
    <source>
        <dbReference type="Proteomes" id="UP001501822"/>
    </source>
</evidence>
<evidence type="ECO:0000256" key="11">
    <source>
        <dbReference type="ARBA" id="ARBA00023136"/>
    </source>
</evidence>
<comment type="subcellular location">
    <subcellularLocation>
        <location evidence="2">Endoplasmic reticulum membrane</location>
        <topology evidence="2">Single-pass type II membrane protein</topology>
    </subcellularLocation>
    <subcellularLocation>
        <location evidence="1">Golgi apparatus membrane</location>
        <topology evidence="1">Single-pass type II membrane protein</topology>
    </subcellularLocation>
</comment>
<keyword evidence="16" id="KW-1185">Reference proteome</keyword>
<keyword evidence="3" id="KW-0328">Glycosyltransferase</keyword>
<proteinExistence type="predicted"/>
<dbReference type="Pfam" id="PF02485">
    <property type="entry name" value="Branch"/>
    <property type="match status" value="1"/>
</dbReference>
<keyword evidence="7" id="KW-0256">Endoplasmic reticulum</keyword>
<evidence type="ECO:0000256" key="9">
    <source>
        <dbReference type="ARBA" id="ARBA00022989"/>
    </source>
</evidence>
<evidence type="ECO:0000256" key="5">
    <source>
        <dbReference type="ARBA" id="ARBA00022692"/>
    </source>
</evidence>
<evidence type="ECO:0000256" key="7">
    <source>
        <dbReference type="ARBA" id="ARBA00022824"/>
    </source>
</evidence>
<keyword evidence="11" id="KW-0472">Membrane</keyword>
<evidence type="ECO:0000256" key="14">
    <source>
        <dbReference type="ARBA" id="ARBA00042865"/>
    </source>
</evidence>
<protein>
    <recommendedName>
        <fullName evidence="14">Peptide O-xylosyltransferase</fullName>
    </recommendedName>
</protein>
<evidence type="ECO:0000256" key="8">
    <source>
        <dbReference type="ARBA" id="ARBA00022968"/>
    </source>
</evidence>
<evidence type="ECO:0000256" key="4">
    <source>
        <dbReference type="ARBA" id="ARBA00022679"/>
    </source>
</evidence>
<dbReference type="InterPro" id="IPR003406">
    <property type="entry name" value="Glyco_trans_14"/>
</dbReference>
<keyword evidence="13" id="KW-0325">Glycoprotein</keyword>
<evidence type="ECO:0000313" key="15">
    <source>
        <dbReference type="EMBL" id="GAA0355756.1"/>
    </source>
</evidence>
<reference evidence="16" key="1">
    <citation type="journal article" date="2019" name="Int. J. Syst. Evol. Microbiol.">
        <title>The Global Catalogue of Microorganisms (GCM) 10K type strain sequencing project: providing services to taxonomists for standard genome sequencing and annotation.</title>
        <authorList>
            <consortium name="The Broad Institute Genomics Platform"/>
            <consortium name="The Broad Institute Genome Sequencing Center for Infectious Disease"/>
            <person name="Wu L."/>
            <person name="Ma J."/>
        </authorList>
    </citation>
    <scope>NUCLEOTIDE SEQUENCE [LARGE SCALE GENOMIC DNA]</scope>
    <source>
        <strain evidence="16">JCM 3146</strain>
    </source>
</reference>
<evidence type="ECO:0000256" key="1">
    <source>
        <dbReference type="ARBA" id="ARBA00004323"/>
    </source>
</evidence>
<evidence type="ECO:0000256" key="10">
    <source>
        <dbReference type="ARBA" id="ARBA00023034"/>
    </source>
</evidence>
<dbReference type="EMBL" id="BAAABM010000047">
    <property type="protein sequence ID" value="GAA0355756.1"/>
    <property type="molecule type" value="Genomic_DNA"/>
</dbReference>
<evidence type="ECO:0000256" key="3">
    <source>
        <dbReference type="ARBA" id="ARBA00022676"/>
    </source>
</evidence>
<keyword evidence="4" id="KW-0808">Transferase</keyword>
<gene>
    <name evidence="15" type="ORF">GCM10010151_51730</name>
</gene>
<keyword evidence="10" id="KW-0333">Golgi apparatus</keyword>
<dbReference type="Proteomes" id="UP001501822">
    <property type="component" value="Unassembled WGS sequence"/>
</dbReference>
<keyword evidence="6" id="KW-0479">Metal-binding</keyword>
<keyword evidence="12" id="KW-1015">Disulfide bond</keyword>
<keyword evidence="5" id="KW-0812">Transmembrane</keyword>
<evidence type="ECO:0000256" key="2">
    <source>
        <dbReference type="ARBA" id="ARBA00004648"/>
    </source>
</evidence>
<sequence length="290" mass="32262">MGMGGGPLVVIVLSHRNPGQVARLVDRIRTGVDTVAVVHHDPTGEPLTLRPSSNVALVPDARPCQWGRLSLVEAQWRSLRWVAANIPEFSWALLVSGQDYPIRPITAIEKELAASPYDAYLRHFAVTPDPAADTDPWQAVTRRRYLRKRRLPGTHRSVPLPFERRHPYRNGVGLYVGDMWFNLSAATVHGMLADPLADRLLRYLRYAPIPDETFICSMALNARPARSVANDSRRFIRWGADASHPDLITAAHLDELRASDAFFARKVDASAHPEVPDLLDQLAADRGPVA</sequence>
<comment type="caution">
    <text evidence="15">The sequence shown here is derived from an EMBL/GenBank/DDBJ whole genome shotgun (WGS) entry which is preliminary data.</text>
</comment>
<evidence type="ECO:0000256" key="12">
    <source>
        <dbReference type="ARBA" id="ARBA00023157"/>
    </source>
</evidence>
<name>A0ABP3GWL5_9ACTN</name>
<keyword evidence="9" id="KW-1133">Transmembrane helix</keyword>
<organism evidence="15 16">
    <name type="scientific">Actinoallomurus spadix</name>
    <dbReference type="NCBI Taxonomy" id="79912"/>
    <lineage>
        <taxon>Bacteria</taxon>
        <taxon>Bacillati</taxon>
        <taxon>Actinomycetota</taxon>
        <taxon>Actinomycetes</taxon>
        <taxon>Streptosporangiales</taxon>
        <taxon>Thermomonosporaceae</taxon>
        <taxon>Actinoallomurus</taxon>
    </lineage>
</organism>
<evidence type="ECO:0000256" key="13">
    <source>
        <dbReference type="ARBA" id="ARBA00023180"/>
    </source>
</evidence>
<keyword evidence="8" id="KW-0735">Signal-anchor</keyword>
<accession>A0ABP3GWL5</accession>
<dbReference type="PANTHER" id="PTHR46025">
    <property type="entry name" value="XYLOSYLTRANSFERASE OXT"/>
    <property type="match status" value="1"/>
</dbReference>
<dbReference type="InterPro" id="IPR043538">
    <property type="entry name" value="XYLT"/>
</dbReference>